<dbReference type="AlphaFoldDB" id="A0A6C0IFX8"/>
<name>A0A6C0IFX8_9ZZZZ</name>
<feature type="compositionally biased region" description="Basic residues" evidence="1">
    <location>
        <begin position="166"/>
        <end position="187"/>
    </location>
</feature>
<feature type="region of interest" description="Disordered" evidence="1">
    <location>
        <begin position="136"/>
        <end position="187"/>
    </location>
</feature>
<organism evidence="2">
    <name type="scientific">viral metagenome</name>
    <dbReference type="NCBI Taxonomy" id="1070528"/>
    <lineage>
        <taxon>unclassified sequences</taxon>
        <taxon>metagenomes</taxon>
        <taxon>organismal metagenomes</taxon>
    </lineage>
</organism>
<protein>
    <submittedName>
        <fullName evidence="2">Uncharacterized protein</fullName>
    </submittedName>
</protein>
<evidence type="ECO:0000313" key="2">
    <source>
        <dbReference type="EMBL" id="QHT92054.1"/>
    </source>
</evidence>
<proteinExistence type="predicted"/>
<evidence type="ECO:0000256" key="1">
    <source>
        <dbReference type="SAM" id="MobiDB-lite"/>
    </source>
</evidence>
<reference evidence="2" key="1">
    <citation type="journal article" date="2020" name="Nature">
        <title>Giant virus diversity and host interactions through global metagenomics.</title>
        <authorList>
            <person name="Schulz F."/>
            <person name="Roux S."/>
            <person name="Paez-Espino D."/>
            <person name="Jungbluth S."/>
            <person name="Walsh D.A."/>
            <person name="Denef V.J."/>
            <person name="McMahon K.D."/>
            <person name="Konstantinidis K.T."/>
            <person name="Eloe-Fadrosh E.A."/>
            <person name="Kyrpides N.C."/>
            <person name="Woyke T."/>
        </authorList>
    </citation>
    <scope>NUCLEOTIDE SEQUENCE</scope>
    <source>
        <strain evidence="2">GVMAG-M-3300023184-86</strain>
    </source>
</reference>
<feature type="compositionally biased region" description="Polar residues" evidence="1">
    <location>
        <begin position="143"/>
        <end position="153"/>
    </location>
</feature>
<sequence>MQEEEMQEEEMQEEDPLKLIPNEFYYLENKTDKTMRGKGKFLRYYYDRLGGGDQAAFLNVSSINNKPRKINAYSNSVRGFALASFKFYKPLPEGFIDSYREKDKELRVEAARRMINSQYPYPEDVISSSNMFSEEPYIAPPSYEQTPQKNSVGNDLAKKIGQYFGGRRRSKSRKSRKSRKSKSRRRR</sequence>
<dbReference type="EMBL" id="MN740175">
    <property type="protein sequence ID" value="QHT92054.1"/>
    <property type="molecule type" value="Genomic_DNA"/>
</dbReference>
<accession>A0A6C0IFX8</accession>